<feature type="transmembrane region" description="Helical" evidence="1">
    <location>
        <begin position="92"/>
        <end position="114"/>
    </location>
</feature>
<feature type="transmembrane region" description="Helical" evidence="1">
    <location>
        <begin position="66"/>
        <end position="86"/>
    </location>
</feature>
<name>A0AAU6WM44_9FLAO</name>
<dbReference type="AlphaFoldDB" id="A0AAU6WM44"/>
<evidence type="ECO:0000313" key="2">
    <source>
        <dbReference type="EMBL" id="XAO73570.1"/>
    </source>
</evidence>
<reference evidence="2 3" key="1">
    <citation type="submission" date="2024-04" db="EMBL/GenBank/DDBJ databases">
        <title>Genome sequencing and assembly of rice foliar adapted Chryseobacterium endophyticum OsEnb-ALM-A6.</title>
        <authorList>
            <person name="Kumar S."/>
            <person name="Javed M."/>
            <person name="Chouhan V."/>
            <person name="Charishma K."/>
            <person name="Patel A."/>
            <person name="Kumar M."/>
            <person name="Sahu K.P."/>
            <person name="Kumar A."/>
        </authorList>
    </citation>
    <scope>NUCLEOTIDE SEQUENCE [LARGE SCALE GENOMIC DNA]</scope>
    <source>
        <strain evidence="2 3">OsEnb-ALM-A6</strain>
    </source>
</reference>
<keyword evidence="3" id="KW-1185">Reference proteome</keyword>
<evidence type="ECO:0000313" key="3">
    <source>
        <dbReference type="Proteomes" id="UP001463665"/>
    </source>
</evidence>
<organism evidence="2 3">
    <name type="scientific">Chryseobacterium endophyticum</name>
    <dbReference type="NCBI Taxonomy" id="1854762"/>
    <lineage>
        <taxon>Bacteria</taxon>
        <taxon>Pseudomonadati</taxon>
        <taxon>Bacteroidota</taxon>
        <taxon>Flavobacteriia</taxon>
        <taxon>Flavobacteriales</taxon>
        <taxon>Weeksellaceae</taxon>
        <taxon>Chryseobacterium group</taxon>
        <taxon>Chryseobacterium</taxon>
    </lineage>
</organism>
<keyword evidence="1" id="KW-0472">Membrane</keyword>
<accession>A0AAU6WM44</accession>
<protein>
    <submittedName>
        <fullName evidence="2">Uncharacterized protein</fullName>
    </submittedName>
</protein>
<dbReference type="RefSeq" id="WP_294333015.1">
    <property type="nucleotide sequence ID" value="NZ_CP154834.1"/>
</dbReference>
<proteinExistence type="predicted"/>
<keyword evidence="1" id="KW-0812">Transmembrane</keyword>
<gene>
    <name evidence="2" type="ORF">AAFP95_17850</name>
</gene>
<dbReference type="Proteomes" id="UP001463665">
    <property type="component" value="Chromosome"/>
</dbReference>
<feature type="transmembrane region" description="Helical" evidence="1">
    <location>
        <begin position="36"/>
        <end position="54"/>
    </location>
</feature>
<keyword evidence="1" id="KW-1133">Transmembrane helix</keyword>
<dbReference type="EMBL" id="CP154834">
    <property type="protein sequence ID" value="XAO73570.1"/>
    <property type="molecule type" value="Genomic_DNA"/>
</dbReference>
<sequence>MKTTILKGEAILQAIISLVFFLYAFADYNRHTPGSEFFIALFYIGVSNLIGFLLRVSLSKSRFHRYYFYGVILFFVILYFMAVLFSDSKMDYVINFMGIGGIFFNMYYLGYGFYMVKTMHQNKTAE</sequence>
<evidence type="ECO:0000256" key="1">
    <source>
        <dbReference type="SAM" id="Phobius"/>
    </source>
</evidence>